<comment type="caution">
    <text evidence="4">The sequence shown here is derived from an EMBL/GenBank/DDBJ whole genome shotgun (WGS) entry which is preliminary data.</text>
</comment>
<feature type="chain" id="PRO_5039212953" description="Beta-lactamase class A catalytic domain-containing protein" evidence="2">
    <location>
        <begin position="28"/>
        <end position="319"/>
    </location>
</feature>
<keyword evidence="2" id="KW-0732">Signal</keyword>
<evidence type="ECO:0000313" key="5">
    <source>
        <dbReference type="Proteomes" id="UP000321893"/>
    </source>
</evidence>
<dbReference type="PANTHER" id="PTHR35333">
    <property type="entry name" value="BETA-LACTAMASE"/>
    <property type="match status" value="1"/>
</dbReference>
<dbReference type="SUPFAM" id="SSF56601">
    <property type="entry name" value="beta-lactamase/transpeptidase-like"/>
    <property type="match status" value="1"/>
</dbReference>
<evidence type="ECO:0000313" key="4">
    <source>
        <dbReference type="EMBL" id="GEL29251.1"/>
    </source>
</evidence>
<feature type="region of interest" description="Disordered" evidence="1">
    <location>
        <begin position="26"/>
        <end position="61"/>
    </location>
</feature>
<reference evidence="4" key="1">
    <citation type="submission" date="2019-07" db="EMBL/GenBank/DDBJ databases">
        <title>Whole genome shotgun sequence of Lactobacillus kefiri NBRC 15888.</title>
        <authorList>
            <person name="Hosoyama A."/>
            <person name="Uohara A."/>
            <person name="Ohji S."/>
            <person name="Ichikawa N."/>
        </authorList>
    </citation>
    <scope>NUCLEOTIDE SEQUENCE [LARGE SCALE GENOMIC DNA]</scope>
    <source>
        <strain evidence="4">NBRC 15888</strain>
    </source>
</reference>
<dbReference type="GO" id="GO:0008800">
    <property type="term" value="F:beta-lactamase activity"/>
    <property type="evidence" value="ECO:0007669"/>
    <property type="project" value="InterPro"/>
</dbReference>
<dbReference type="PROSITE" id="PS51257">
    <property type="entry name" value="PROKAR_LIPOPROTEIN"/>
    <property type="match status" value="1"/>
</dbReference>
<dbReference type="STRING" id="1423764.FC95_GL000775"/>
<sequence>MKFGLSIKVAALLSLLVLSGCSTQKHSTEQAHSTSSSVQKSSQRTKTPEKKKQVKSSSENGQIQHALQTCVNDASKKTSGYVKVIGDHQAIHINGSRRQRSASDIKIFVMVEAFRQIKAGTLHLNDMVSIPQDDKVGGTGQLANQDTNRLSCINLLNLMIKNSDNTATNVLIDKLGGLAPINKSIQELGCNNTRIQRKMLDYTALKAGRDNYTSADDVGKTLNAIYTGQLLGSNYDAQMLQLLKGNANQSKIPALIRGSATIYNKTGEFPDYGVQNDAAIIKHKNRAFIAVVLSENGSQNSQIKAMNILGKQLFQTIFE</sequence>
<evidence type="ECO:0000256" key="2">
    <source>
        <dbReference type="SAM" id="SignalP"/>
    </source>
</evidence>
<dbReference type="InterPro" id="IPR045155">
    <property type="entry name" value="Beta-lactam_cat"/>
</dbReference>
<feature type="compositionally biased region" description="Low complexity" evidence="1">
    <location>
        <begin position="33"/>
        <end position="45"/>
    </location>
</feature>
<evidence type="ECO:0000256" key="1">
    <source>
        <dbReference type="SAM" id="MobiDB-lite"/>
    </source>
</evidence>
<dbReference type="Pfam" id="PF13354">
    <property type="entry name" value="Beta-lactamase2"/>
    <property type="match status" value="1"/>
</dbReference>
<name>A0A511DWN9_LENKE</name>
<dbReference type="AlphaFoldDB" id="A0A511DWN9"/>
<dbReference type="InterPro" id="IPR000871">
    <property type="entry name" value="Beta-lactam_class-A"/>
</dbReference>
<dbReference type="OrthoDB" id="9775096at2"/>
<proteinExistence type="predicted"/>
<dbReference type="RefSeq" id="WP_056981444.1">
    <property type="nucleotide sequence ID" value="NZ_BJVK01000041.1"/>
</dbReference>
<feature type="signal peptide" evidence="2">
    <location>
        <begin position="1"/>
        <end position="27"/>
    </location>
</feature>
<dbReference type="InterPro" id="IPR012338">
    <property type="entry name" value="Beta-lactam/transpept-like"/>
</dbReference>
<dbReference type="GeneID" id="71566450"/>
<evidence type="ECO:0000259" key="3">
    <source>
        <dbReference type="Pfam" id="PF13354"/>
    </source>
</evidence>
<keyword evidence="5" id="KW-1185">Reference proteome</keyword>
<organism evidence="4 5">
    <name type="scientific">Lentilactobacillus kefiri</name>
    <name type="common">Lactobacillus kefiri</name>
    <dbReference type="NCBI Taxonomy" id="33962"/>
    <lineage>
        <taxon>Bacteria</taxon>
        <taxon>Bacillati</taxon>
        <taxon>Bacillota</taxon>
        <taxon>Bacilli</taxon>
        <taxon>Lactobacillales</taxon>
        <taxon>Lactobacillaceae</taxon>
        <taxon>Lentilactobacillus</taxon>
    </lineage>
</organism>
<dbReference type="Gene3D" id="3.40.710.10">
    <property type="entry name" value="DD-peptidase/beta-lactamase superfamily"/>
    <property type="match status" value="1"/>
</dbReference>
<dbReference type="GO" id="GO:0030655">
    <property type="term" value="P:beta-lactam antibiotic catabolic process"/>
    <property type="evidence" value="ECO:0007669"/>
    <property type="project" value="InterPro"/>
</dbReference>
<accession>A0A511DWN9</accession>
<dbReference type="GO" id="GO:0046677">
    <property type="term" value="P:response to antibiotic"/>
    <property type="evidence" value="ECO:0007669"/>
    <property type="project" value="InterPro"/>
</dbReference>
<dbReference type="EMBL" id="BJVK01000041">
    <property type="protein sequence ID" value="GEL29251.1"/>
    <property type="molecule type" value="Genomic_DNA"/>
</dbReference>
<protein>
    <recommendedName>
        <fullName evidence="3">Beta-lactamase class A catalytic domain-containing protein</fullName>
    </recommendedName>
</protein>
<feature type="domain" description="Beta-lactamase class A catalytic" evidence="3">
    <location>
        <begin position="81"/>
        <end position="293"/>
    </location>
</feature>
<dbReference type="Proteomes" id="UP000321893">
    <property type="component" value="Unassembled WGS sequence"/>
</dbReference>
<gene>
    <name evidence="4" type="ORF">LKE01_20710</name>
</gene>
<dbReference type="PANTHER" id="PTHR35333:SF3">
    <property type="entry name" value="BETA-LACTAMASE-TYPE TRANSPEPTIDASE FOLD CONTAINING PROTEIN"/>
    <property type="match status" value="1"/>
</dbReference>